<dbReference type="InterPro" id="IPR050130">
    <property type="entry name" value="ClpA_ClpB"/>
</dbReference>
<dbReference type="CDD" id="cd00009">
    <property type="entry name" value="AAA"/>
    <property type="match status" value="1"/>
</dbReference>
<dbReference type="PANTHER" id="PTHR11638">
    <property type="entry name" value="ATP-DEPENDENT CLP PROTEASE"/>
    <property type="match status" value="1"/>
</dbReference>
<dbReference type="SUPFAM" id="SSF52540">
    <property type="entry name" value="P-loop containing nucleoside triphosphate hydrolases"/>
    <property type="match status" value="2"/>
</dbReference>
<dbReference type="Gene3D" id="1.10.8.60">
    <property type="match status" value="2"/>
</dbReference>
<evidence type="ECO:0000259" key="5">
    <source>
        <dbReference type="SMART" id="SM00382"/>
    </source>
</evidence>
<dbReference type="InterPro" id="IPR041546">
    <property type="entry name" value="ClpA/ClpB_AAA_lid"/>
</dbReference>
<evidence type="ECO:0000256" key="2">
    <source>
        <dbReference type="ARBA" id="ARBA00022741"/>
    </source>
</evidence>
<dbReference type="GO" id="GO:0005737">
    <property type="term" value="C:cytoplasm"/>
    <property type="evidence" value="ECO:0007669"/>
    <property type="project" value="TreeGrafter"/>
</dbReference>
<dbReference type="Proteomes" id="UP000076482">
    <property type="component" value="Unassembled WGS sequence"/>
</dbReference>
<dbReference type="GO" id="GO:0016887">
    <property type="term" value="F:ATP hydrolysis activity"/>
    <property type="evidence" value="ECO:0007669"/>
    <property type="project" value="InterPro"/>
</dbReference>
<dbReference type="Pfam" id="PF00004">
    <property type="entry name" value="AAA"/>
    <property type="match status" value="1"/>
</dbReference>
<reference evidence="6 7" key="1">
    <citation type="submission" date="2015-09" db="EMBL/GenBank/DDBJ databases">
        <title>Bacillus cereus food isolates.</title>
        <authorList>
            <person name="Boekhorst J."/>
        </authorList>
    </citation>
    <scope>NUCLEOTIDE SEQUENCE [LARGE SCALE GENOMIC DNA]</scope>
    <source>
        <strain evidence="6 7">B4088</strain>
    </source>
</reference>
<dbReference type="Gene3D" id="3.40.50.300">
    <property type="entry name" value="P-loop containing nucleotide triphosphate hydrolases"/>
    <property type="match status" value="2"/>
</dbReference>
<accession>A0A164QT46</accession>
<dbReference type="Pfam" id="PF10431">
    <property type="entry name" value="ClpB_D2-small"/>
    <property type="match status" value="1"/>
</dbReference>
<dbReference type="GO" id="GO:0034605">
    <property type="term" value="P:cellular response to heat"/>
    <property type="evidence" value="ECO:0007669"/>
    <property type="project" value="TreeGrafter"/>
</dbReference>
<feature type="domain" description="AAA+ ATPase" evidence="5">
    <location>
        <begin position="112"/>
        <end position="256"/>
    </location>
</feature>
<evidence type="ECO:0000256" key="1">
    <source>
        <dbReference type="ARBA" id="ARBA00022737"/>
    </source>
</evidence>
<dbReference type="Gene3D" id="4.10.860.10">
    <property type="entry name" value="UVR domain"/>
    <property type="match status" value="1"/>
</dbReference>
<dbReference type="PANTHER" id="PTHR11638:SF18">
    <property type="entry name" value="HEAT SHOCK PROTEIN 104"/>
    <property type="match status" value="1"/>
</dbReference>
<dbReference type="AlphaFoldDB" id="A0A164QT46"/>
<keyword evidence="4" id="KW-0143">Chaperone</keyword>
<comment type="caution">
    <text evidence="6">The sequence shown here is derived from an EMBL/GenBank/DDBJ whole genome shotgun (WGS) entry which is preliminary data.</text>
</comment>
<dbReference type="InterPro" id="IPR019489">
    <property type="entry name" value="Clp_ATPase_C"/>
</dbReference>
<dbReference type="InterPro" id="IPR003959">
    <property type="entry name" value="ATPase_AAA_core"/>
</dbReference>
<dbReference type="PRINTS" id="PR00300">
    <property type="entry name" value="CLPPROTEASEA"/>
</dbReference>
<evidence type="ECO:0000256" key="3">
    <source>
        <dbReference type="ARBA" id="ARBA00022840"/>
    </source>
</evidence>
<organism evidence="6 7">
    <name type="scientific">Bacillus cereus</name>
    <dbReference type="NCBI Taxonomy" id="1396"/>
    <lineage>
        <taxon>Bacteria</taxon>
        <taxon>Bacillati</taxon>
        <taxon>Bacillota</taxon>
        <taxon>Bacilli</taxon>
        <taxon>Bacillales</taxon>
        <taxon>Bacillaceae</taxon>
        <taxon>Bacillus</taxon>
        <taxon>Bacillus cereus group</taxon>
    </lineage>
</organism>
<dbReference type="GO" id="GO:0005524">
    <property type="term" value="F:ATP binding"/>
    <property type="evidence" value="ECO:0007669"/>
    <property type="project" value="UniProtKB-KW"/>
</dbReference>
<evidence type="ECO:0000313" key="6">
    <source>
        <dbReference type="EMBL" id="KZD72147.1"/>
    </source>
</evidence>
<dbReference type="InterPro" id="IPR027417">
    <property type="entry name" value="P-loop_NTPase"/>
</dbReference>
<name>A0A164QT46_BACCE</name>
<evidence type="ECO:0000313" key="7">
    <source>
        <dbReference type="Proteomes" id="UP000076482"/>
    </source>
</evidence>
<protein>
    <submittedName>
        <fullName evidence="6">ClpB protein</fullName>
    </submittedName>
</protein>
<proteinExistence type="predicted"/>
<feature type="domain" description="AAA+ ATPase" evidence="5">
    <location>
        <begin position="444"/>
        <end position="618"/>
    </location>
</feature>
<keyword evidence="1" id="KW-0677">Repeat</keyword>
<dbReference type="Pfam" id="PF17871">
    <property type="entry name" value="AAA_lid_9"/>
    <property type="match status" value="1"/>
</dbReference>
<dbReference type="InterPro" id="IPR003593">
    <property type="entry name" value="AAA+_ATPase"/>
</dbReference>
<dbReference type="InterPro" id="IPR001270">
    <property type="entry name" value="ClpA/B"/>
</dbReference>
<gene>
    <name evidence="6" type="ORF">B4088_0608</name>
</gene>
<dbReference type="CDD" id="cd19499">
    <property type="entry name" value="RecA-like_ClpB_Hsp104-like"/>
    <property type="match status" value="1"/>
</dbReference>
<dbReference type="EMBL" id="LJKE01000015">
    <property type="protein sequence ID" value="KZD72147.1"/>
    <property type="molecule type" value="Genomic_DNA"/>
</dbReference>
<dbReference type="Pfam" id="PF07724">
    <property type="entry name" value="AAA_2"/>
    <property type="match status" value="1"/>
</dbReference>
<dbReference type="RefSeq" id="WP_063259829.1">
    <property type="nucleotide sequence ID" value="NZ_LJKE01000015.1"/>
</dbReference>
<dbReference type="SMART" id="SM00382">
    <property type="entry name" value="AAA"/>
    <property type="match status" value="2"/>
</dbReference>
<keyword evidence="3" id="KW-0067">ATP-binding</keyword>
<evidence type="ECO:0000256" key="4">
    <source>
        <dbReference type="ARBA" id="ARBA00023186"/>
    </source>
</evidence>
<keyword evidence="2" id="KW-0547">Nucleotide-binding</keyword>
<dbReference type="PATRIC" id="fig|1396.535.peg.4361"/>
<sequence>MLELCEVCDLVISSFRILPDTEKVYSICIDCLKRKIEEGAVTYQELGDSVVVELVESNPLIPEKKTGVESEPKEMMVQKFAKELTANVEEQDPIIGRMKEVSSLIRVLGRKGKNNPVLVGEPGVGKTAIVEGLAQRIARGDVPEYLKGKRIFSLEMSSLVAGTKLRGEFEERIKGVIDEVVKAGDIILFIDEMHTMIGAGASEGGMDVSNVLKPALSRGTITVIGATTEEEYRKYIEKDAAFERRFQKTHVEEPSKEEVLDILRGIRMYYEKHHCVLIEDEVLEKCVEWSEQHVKYRKFPDKAIDLLDESCVYVKMENLYNIELQEAEQSWMKAHQEKKREIFWMNEEGAKKYYNEEKLWEKKLGTLKKSETEEMFKVGIGHVAHIISEWTGIEVQQVNQGEKERLKKMGEVIKSKVIGQDQAVDSMVKAIRRNRMGMKSANRPVGVFAALGPSGTGKTYLAEQIAKELYGSEKRILRFDMSEYMDKTSVGKLIGTAPGYVGYQEGGRLTKLLQQSPNSVVLLDEIEKAHPEVFNVCLQLFENGHITDHKGRKIDGTHALFVLTSNIGSDELLGKKRGMSFIEPEINVVDDVQSELKNFLPIELINRLDEILIFQPLSSESYQTICKLMLSEWQSDMENRGVGITFHGSVFKFLMENAHVEHEGARSFRKHIRKMQDQLIEHMLEEEKGIYRISVKQGEYVVR</sequence>